<accession>A0A4Y9SNS3</accession>
<keyword evidence="2" id="KW-0449">Lipoprotein</keyword>
<dbReference type="GO" id="GO:0005886">
    <property type="term" value="C:plasma membrane"/>
    <property type="evidence" value="ECO:0007669"/>
    <property type="project" value="UniProtKB-SubCell"/>
</dbReference>
<keyword evidence="2" id="KW-0564">Palmitate</keyword>
<comment type="similarity">
    <text evidence="1 2">Belongs to the outer membrane factor (OMF) (TC 1.B.17) family.</text>
</comment>
<dbReference type="Gene3D" id="2.20.200.10">
    <property type="entry name" value="Outer membrane efflux proteins (OEP)"/>
    <property type="match status" value="1"/>
</dbReference>
<comment type="subcellular location">
    <subcellularLocation>
        <location evidence="2">Cell membrane</location>
        <topology evidence="2">Lipid-anchor</topology>
    </subcellularLocation>
</comment>
<keyword evidence="2" id="KW-1134">Transmembrane beta strand</keyword>
<dbReference type="GO" id="GO:0015562">
    <property type="term" value="F:efflux transmembrane transporter activity"/>
    <property type="evidence" value="ECO:0007669"/>
    <property type="project" value="InterPro"/>
</dbReference>
<reference evidence="3 4" key="1">
    <citation type="submission" date="2019-03" db="EMBL/GenBank/DDBJ databases">
        <title>Draft genome of Massilia hortus sp. nov., a novel bacterial species of the Oxalobacteraceae family.</title>
        <authorList>
            <person name="Peta V."/>
            <person name="Raths R."/>
            <person name="Bucking H."/>
        </authorList>
    </citation>
    <scope>NUCLEOTIDE SEQUENCE [LARGE SCALE GENOMIC DNA]</scope>
    <source>
        <strain evidence="3 4">ONC3</strain>
    </source>
</reference>
<dbReference type="OrthoDB" id="9770517at2"/>
<dbReference type="PANTHER" id="PTHR30203:SF33">
    <property type="entry name" value="BLR4455 PROTEIN"/>
    <property type="match status" value="1"/>
</dbReference>
<organism evidence="3 4">
    <name type="scientific">Massilia horti</name>
    <dbReference type="NCBI Taxonomy" id="2562153"/>
    <lineage>
        <taxon>Bacteria</taxon>
        <taxon>Pseudomonadati</taxon>
        <taxon>Pseudomonadota</taxon>
        <taxon>Betaproteobacteria</taxon>
        <taxon>Burkholderiales</taxon>
        <taxon>Oxalobacteraceae</taxon>
        <taxon>Telluria group</taxon>
        <taxon>Massilia</taxon>
    </lineage>
</organism>
<evidence type="ECO:0000313" key="3">
    <source>
        <dbReference type="EMBL" id="TFW27167.1"/>
    </source>
</evidence>
<sequence length="477" mass="51977">MRHPFVLAVAACLLAGCAVGPDYKRPAVDAPAAFRFEIKDAREMANTAWWQQFKDPVLDQLIGIALLENKDVKIAAARIDEFLGQYATTRSFLFPQVGASLSGQRQRLPSAEAPFLGSFNGTVFETYSAQLSLNWEIDLFGKLRRATEAARANLLASEEGRRATILTLVSSVAASYIALRQLDRQLEIAKDTARTRGESMEVFRERFEGGTVSALELAQSQSDYEAALVAIPPIETQIAQAEDALALLLGRNPGPIMRGVALSDLALPAVPAGLPSQLLERRPDLRQAEQNLIAANAQIGVARAQYFPTISLTGLLGMISGEFSGLFKGANKAWSYGLAGSMPVFTAGGIAGTVQTAEATQQEALLRYQQAIQGAFRDVSDALIAHTKSREQLAYQERQVATLRNYLELARLRYDNGYTSYIEVLDAERNLYSAEQAQAQTLGNVYVSLVNLYKAMGGGWVAQAERMTQPQTTSTTR</sequence>
<gene>
    <name evidence="3" type="ORF">E4O92_24585</name>
</gene>
<dbReference type="Gene3D" id="1.20.1600.10">
    <property type="entry name" value="Outer membrane efflux proteins (OEP)"/>
    <property type="match status" value="1"/>
</dbReference>
<dbReference type="NCBIfam" id="TIGR01845">
    <property type="entry name" value="outer_NodT"/>
    <property type="match status" value="1"/>
</dbReference>
<keyword evidence="2" id="KW-0812">Transmembrane</keyword>
<protein>
    <submittedName>
        <fullName evidence="3">Efflux transporter outer membrane subunit</fullName>
    </submittedName>
</protein>
<dbReference type="RefSeq" id="WP_135192277.1">
    <property type="nucleotide sequence ID" value="NZ_SPUM01000153.1"/>
</dbReference>
<dbReference type="Pfam" id="PF02321">
    <property type="entry name" value="OEP"/>
    <property type="match status" value="2"/>
</dbReference>
<dbReference type="EMBL" id="SPUM01000153">
    <property type="protein sequence ID" value="TFW27167.1"/>
    <property type="molecule type" value="Genomic_DNA"/>
</dbReference>
<evidence type="ECO:0000256" key="2">
    <source>
        <dbReference type="RuleBase" id="RU362097"/>
    </source>
</evidence>
<dbReference type="InterPro" id="IPR003423">
    <property type="entry name" value="OMP_efflux"/>
</dbReference>
<keyword evidence="4" id="KW-1185">Reference proteome</keyword>
<dbReference type="PANTHER" id="PTHR30203">
    <property type="entry name" value="OUTER MEMBRANE CATION EFFLUX PROTEIN"/>
    <property type="match status" value="1"/>
</dbReference>
<dbReference type="InterPro" id="IPR010131">
    <property type="entry name" value="MdtP/NodT-like"/>
</dbReference>
<comment type="caution">
    <text evidence="3">The sequence shown here is derived from an EMBL/GenBank/DDBJ whole genome shotgun (WGS) entry which is preliminary data.</text>
</comment>
<name>A0A4Y9SNS3_9BURK</name>
<dbReference type="Proteomes" id="UP000297258">
    <property type="component" value="Unassembled WGS sequence"/>
</dbReference>
<evidence type="ECO:0000256" key="1">
    <source>
        <dbReference type="ARBA" id="ARBA00007613"/>
    </source>
</evidence>
<proteinExistence type="inferred from homology"/>
<keyword evidence="2" id="KW-0472">Membrane</keyword>
<dbReference type="PROSITE" id="PS51257">
    <property type="entry name" value="PROKAR_LIPOPROTEIN"/>
    <property type="match status" value="1"/>
</dbReference>
<evidence type="ECO:0000313" key="4">
    <source>
        <dbReference type="Proteomes" id="UP000297258"/>
    </source>
</evidence>
<dbReference type="SUPFAM" id="SSF56954">
    <property type="entry name" value="Outer membrane efflux proteins (OEP)"/>
    <property type="match status" value="1"/>
</dbReference>
<dbReference type="AlphaFoldDB" id="A0A4Y9SNS3"/>